<dbReference type="EMBL" id="JAYXHS010000002">
    <property type="protein sequence ID" value="MEC5386811.1"/>
    <property type="molecule type" value="Genomic_DNA"/>
</dbReference>
<dbReference type="RefSeq" id="WP_327599769.1">
    <property type="nucleotide sequence ID" value="NZ_JAYXHS010000002.1"/>
</dbReference>
<name>A0ABU6K5F3_9RHOO</name>
<keyword evidence="2" id="KW-1185">Reference proteome</keyword>
<organism evidence="1 2">
    <name type="scientific">Uliginosibacterium silvisoli</name>
    <dbReference type="NCBI Taxonomy" id="3114758"/>
    <lineage>
        <taxon>Bacteria</taxon>
        <taxon>Pseudomonadati</taxon>
        <taxon>Pseudomonadota</taxon>
        <taxon>Betaproteobacteria</taxon>
        <taxon>Rhodocyclales</taxon>
        <taxon>Zoogloeaceae</taxon>
        <taxon>Uliginosibacterium</taxon>
    </lineage>
</organism>
<sequence>MLIPLLIVAGLVIAAGIVYFVVTQKSDAGGFDFSHTQRTLETGTPAKARVLTMRDTGGRLNSNPVVEFQLEVQPASGAAFSATTRAIISTVDLPRFQAGASIDVKYDPVDHSSVAVLH</sequence>
<dbReference type="Proteomes" id="UP001331561">
    <property type="component" value="Unassembled WGS sequence"/>
</dbReference>
<comment type="caution">
    <text evidence="1">The sequence shown here is derived from an EMBL/GenBank/DDBJ whole genome shotgun (WGS) entry which is preliminary data.</text>
</comment>
<gene>
    <name evidence="1" type="ORF">VVD49_13835</name>
</gene>
<proteinExistence type="predicted"/>
<reference evidence="1 2" key="1">
    <citation type="submission" date="2024-01" db="EMBL/GenBank/DDBJ databases">
        <title>Uliginosibacterium soil sp. nov.</title>
        <authorList>
            <person name="Lv Y."/>
        </authorList>
    </citation>
    <scope>NUCLEOTIDE SEQUENCE [LARGE SCALE GENOMIC DNA]</scope>
    <source>
        <strain evidence="1 2">H3</strain>
    </source>
</reference>
<evidence type="ECO:0000313" key="1">
    <source>
        <dbReference type="EMBL" id="MEC5386811.1"/>
    </source>
</evidence>
<accession>A0ABU6K5F3</accession>
<evidence type="ECO:0000313" key="2">
    <source>
        <dbReference type="Proteomes" id="UP001331561"/>
    </source>
</evidence>
<protein>
    <submittedName>
        <fullName evidence="1">DUF3592 domain-containing protein</fullName>
    </submittedName>
</protein>